<keyword evidence="2" id="KW-0812">Transmembrane</keyword>
<accession>A0AA96JG11</accession>
<feature type="transmembrane region" description="Helical" evidence="2">
    <location>
        <begin position="81"/>
        <end position="98"/>
    </location>
</feature>
<dbReference type="Proteomes" id="UP001303408">
    <property type="component" value="Chromosome"/>
</dbReference>
<proteinExistence type="predicted"/>
<feature type="region of interest" description="Disordered" evidence="1">
    <location>
        <begin position="1"/>
        <end position="22"/>
    </location>
</feature>
<evidence type="ECO:0000256" key="1">
    <source>
        <dbReference type="SAM" id="MobiDB-lite"/>
    </source>
</evidence>
<keyword evidence="2" id="KW-0472">Membrane</keyword>
<dbReference type="RefSeq" id="WP_313543472.1">
    <property type="nucleotide sequence ID" value="NZ_CP134880.1"/>
</dbReference>
<evidence type="ECO:0000256" key="2">
    <source>
        <dbReference type="SAM" id="Phobius"/>
    </source>
</evidence>
<dbReference type="EMBL" id="CP134880">
    <property type="protein sequence ID" value="WNM27449.1"/>
    <property type="molecule type" value="Genomic_DNA"/>
</dbReference>
<dbReference type="KEGG" id="dcp:RN607_00155"/>
<sequence>MGQTFSSGASRNGTADMSIVPGSTPLKLRNASNTVTAMAVMTGTVRPMLRAASRVAIRAATGAVVLGGVALAEAAWEGTSFTSAGAVVFVAAAIVGTLHDTLIRTQHPTP</sequence>
<name>A0AA96JG11_9MICO</name>
<reference evidence="3" key="1">
    <citation type="submission" date="2023-09" db="EMBL/GenBank/DDBJ databases">
        <title>Demequina sp. a novel bacteria isolated from Capsicum annuum.</title>
        <authorList>
            <person name="Humaira Z."/>
            <person name="Lee J."/>
            <person name="Cho D."/>
        </authorList>
    </citation>
    <scope>NUCLEOTIDE SEQUENCE</scope>
    <source>
        <strain evidence="3">PMTSA13</strain>
    </source>
</reference>
<evidence type="ECO:0000313" key="3">
    <source>
        <dbReference type="EMBL" id="WNM27449.1"/>
    </source>
</evidence>
<protein>
    <recommendedName>
        <fullName evidence="4">Phage r1t holin</fullName>
    </recommendedName>
</protein>
<keyword evidence="2" id="KW-1133">Transmembrane helix</keyword>
<gene>
    <name evidence="3" type="ORF">RN607_00155</name>
</gene>
<dbReference type="AlphaFoldDB" id="A0AA96JG11"/>
<feature type="transmembrane region" description="Helical" evidence="2">
    <location>
        <begin position="55"/>
        <end position="75"/>
    </location>
</feature>
<evidence type="ECO:0008006" key="4">
    <source>
        <dbReference type="Google" id="ProtNLM"/>
    </source>
</evidence>
<feature type="compositionally biased region" description="Polar residues" evidence="1">
    <location>
        <begin position="1"/>
        <end position="15"/>
    </location>
</feature>
<organism evidence="3">
    <name type="scientific">Demequina capsici</name>
    <dbReference type="NCBI Taxonomy" id="3075620"/>
    <lineage>
        <taxon>Bacteria</taxon>
        <taxon>Bacillati</taxon>
        <taxon>Actinomycetota</taxon>
        <taxon>Actinomycetes</taxon>
        <taxon>Micrococcales</taxon>
        <taxon>Demequinaceae</taxon>
        <taxon>Demequina</taxon>
    </lineage>
</organism>